<evidence type="ECO:0000256" key="1">
    <source>
        <dbReference type="ARBA" id="ARBA00022737"/>
    </source>
</evidence>
<keyword evidence="4" id="KW-1185">Reference proteome</keyword>
<dbReference type="InterPro" id="IPR002885">
    <property type="entry name" value="PPR_rpt"/>
</dbReference>
<dbReference type="STRING" id="429701.A0A2G9I4P6"/>
<organism evidence="3 4">
    <name type="scientific">Handroanthus impetiginosus</name>
    <dbReference type="NCBI Taxonomy" id="429701"/>
    <lineage>
        <taxon>Eukaryota</taxon>
        <taxon>Viridiplantae</taxon>
        <taxon>Streptophyta</taxon>
        <taxon>Embryophyta</taxon>
        <taxon>Tracheophyta</taxon>
        <taxon>Spermatophyta</taxon>
        <taxon>Magnoliopsida</taxon>
        <taxon>eudicotyledons</taxon>
        <taxon>Gunneridae</taxon>
        <taxon>Pentapetalae</taxon>
        <taxon>asterids</taxon>
        <taxon>lamiids</taxon>
        <taxon>Lamiales</taxon>
        <taxon>Bignoniaceae</taxon>
        <taxon>Crescentiina</taxon>
        <taxon>Tabebuia alliance</taxon>
        <taxon>Handroanthus</taxon>
    </lineage>
</organism>
<evidence type="ECO:0000313" key="4">
    <source>
        <dbReference type="Proteomes" id="UP000231279"/>
    </source>
</evidence>
<dbReference type="Gene3D" id="1.25.40.10">
    <property type="entry name" value="Tetratricopeptide repeat domain"/>
    <property type="match status" value="1"/>
</dbReference>
<comment type="caution">
    <text evidence="3">The sequence shown here is derived from an EMBL/GenBank/DDBJ whole genome shotgun (WGS) entry which is preliminary data.</text>
</comment>
<dbReference type="InterPro" id="IPR011990">
    <property type="entry name" value="TPR-like_helical_dom_sf"/>
</dbReference>
<proteinExistence type="predicted"/>
<dbReference type="Proteomes" id="UP000231279">
    <property type="component" value="Unassembled WGS sequence"/>
</dbReference>
<name>A0A2G9I4P6_9LAMI</name>
<protein>
    <recommendedName>
        <fullName evidence="5">Pentatricopeptide</fullName>
    </recommendedName>
</protein>
<dbReference type="NCBIfam" id="TIGR00756">
    <property type="entry name" value="PPR"/>
    <property type="match status" value="1"/>
</dbReference>
<evidence type="ECO:0000256" key="2">
    <source>
        <dbReference type="PROSITE-ProRule" id="PRU00708"/>
    </source>
</evidence>
<reference evidence="4" key="1">
    <citation type="journal article" date="2018" name="Gigascience">
        <title>Genome assembly of the Pink Ipe (Handroanthus impetiginosus, Bignoniaceae), a highly valued, ecologically keystone Neotropical timber forest tree.</title>
        <authorList>
            <person name="Silva-Junior O.B."/>
            <person name="Grattapaglia D."/>
            <person name="Novaes E."/>
            <person name="Collevatti R.G."/>
        </authorList>
    </citation>
    <scope>NUCLEOTIDE SEQUENCE [LARGE SCALE GENOMIC DNA]</scope>
    <source>
        <strain evidence="4">cv. UFG-1</strain>
    </source>
</reference>
<keyword evidence="1" id="KW-0677">Repeat</keyword>
<evidence type="ECO:0008006" key="5">
    <source>
        <dbReference type="Google" id="ProtNLM"/>
    </source>
</evidence>
<gene>
    <name evidence="3" type="ORF">CDL12_02549</name>
</gene>
<dbReference type="Pfam" id="PF13041">
    <property type="entry name" value="PPR_2"/>
    <property type="match status" value="1"/>
</dbReference>
<accession>A0A2G9I4P6</accession>
<dbReference type="EMBL" id="NKXS01000367">
    <property type="protein sequence ID" value="PIN24726.1"/>
    <property type="molecule type" value="Genomic_DNA"/>
</dbReference>
<dbReference type="FunFam" id="1.25.40.10:FF:001095">
    <property type="entry name" value="Pentatricopeptide repeat-containing protein At2g34400"/>
    <property type="match status" value="1"/>
</dbReference>
<dbReference type="PROSITE" id="PS51375">
    <property type="entry name" value="PPR"/>
    <property type="match status" value="1"/>
</dbReference>
<evidence type="ECO:0000313" key="3">
    <source>
        <dbReference type="EMBL" id="PIN24726.1"/>
    </source>
</evidence>
<dbReference type="AlphaFoldDB" id="A0A2G9I4P6"/>
<sequence length="137" mass="15950">MTFRTKISRQFVAQSRNPTRQDQTLVNQLLLLLKKCKSAKLVQQIHTQMLIHSIQMPMPNFLLSKIIDLKDFRYSTLFFDQVPANSYAFNVMIRGFATTWQKFDLALEFFAKMKSLGLKPDNFTYPFVFISCGNLLA</sequence>
<feature type="repeat" description="PPR" evidence="2">
    <location>
        <begin position="85"/>
        <end position="120"/>
    </location>
</feature>
<dbReference type="OrthoDB" id="1937707at2759"/>